<dbReference type="Proteomes" id="UP000075635">
    <property type="component" value="Unassembled WGS sequence"/>
</dbReference>
<dbReference type="AlphaFoldDB" id="A0A150R7L8"/>
<name>A0A150R7L8_SORCE</name>
<evidence type="ECO:0000313" key="1">
    <source>
        <dbReference type="EMBL" id="KYF76083.1"/>
    </source>
</evidence>
<organism evidence="1 2">
    <name type="scientific">Sorangium cellulosum</name>
    <name type="common">Polyangium cellulosum</name>
    <dbReference type="NCBI Taxonomy" id="56"/>
    <lineage>
        <taxon>Bacteria</taxon>
        <taxon>Pseudomonadati</taxon>
        <taxon>Myxococcota</taxon>
        <taxon>Polyangia</taxon>
        <taxon>Polyangiales</taxon>
        <taxon>Polyangiaceae</taxon>
        <taxon>Sorangium</taxon>
    </lineage>
</organism>
<evidence type="ECO:0000313" key="2">
    <source>
        <dbReference type="Proteomes" id="UP000075635"/>
    </source>
</evidence>
<comment type="caution">
    <text evidence="1">The sequence shown here is derived from an EMBL/GenBank/DDBJ whole genome shotgun (WGS) entry which is preliminary data.</text>
</comment>
<proteinExistence type="predicted"/>
<reference evidence="1 2" key="1">
    <citation type="submission" date="2014-02" db="EMBL/GenBank/DDBJ databases">
        <title>The small core and large imbalanced accessory genome model reveals a collaborative survival strategy of Sorangium cellulosum strains in nature.</title>
        <authorList>
            <person name="Han K."/>
            <person name="Peng R."/>
            <person name="Blom J."/>
            <person name="Li Y.-Z."/>
        </authorList>
    </citation>
    <scope>NUCLEOTIDE SEQUENCE [LARGE SCALE GENOMIC DNA]</scope>
    <source>
        <strain evidence="1 2">So0011-07</strain>
    </source>
</reference>
<dbReference type="PROSITE" id="PS51257">
    <property type="entry name" value="PROKAR_LIPOPROTEIN"/>
    <property type="match status" value="1"/>
</dbReference>
<protein>
    <submittedName>
        <fullName evidence="1">Uncharacterized protein</fullName>
    </submittedName>
</protein>
<accession>A0A150R7L8</accession>
<gene>
    <name evidence="1" type="ORF">BE17_51115</name>
</gene>
<dbReference type="EMBL" id="JEMB01003051">
    <property type="protein sequence ID" value="KYF76083.1"/>
    <property type="molecule type" value="Genomic_DNA"/>
</dbReference>
<sequence length="105" mass="11391">MRGAKLVGVAIVVMFAGCVVSTTEEKEAEEAEVDIAAFGAAMGEPRTDAKGICLLLTHASQRAKEAFCRSQWKLDPVRKRACWEVANSGSPVRWEVYCLVTSFPG</sequence>